<feature type="transmembrane region" description="Helical" evidence="2">
    <location>
        <begin position="14"/>
        <end position="34"/>
    </location>
</feature>
<evidence type="ECO:0000259" key="3">
    <source>
        <dbReference type="PROSITE" id="PS51123"/>
    </source>
</evidence>
<dbReference type="Proteomes" id="UP000054935">
    <property type="component" value="Unassembled WGS sequence"/>
</dbReference>
<dbReference type="GO" id="GO:0016020">
    <property type="term" value="C:membrane"/>
    <property type="evidence" value="ECO:0007669"/>
    <property type="project" value="UniProtKB-UniRule"/>
</dbReference>
<dbReference type="PROSITE" id="PS51123">
    <property type="entry name" value="OMPA_2"/>
    <property type="match status" value="1"/>
</dbReference>
<keyword evidence="2" id="KW-0812">Transmembrane</keyword>
<reference evidence="4 5" key="1">
    <citation type="submission" date="2015-09" db="EMBL/GenBank/DDBJ databases">
        <authorList>
            <consortium name="Swine Surveillance"/>
        </authorList>
    </citation>
    <scope>NUCLEOTIDE SEQUENCE [LARGE SCALE GENOMIC DNA]</scope>
    <source>
        <strain evidence="4 5">CECT 7648</strain>
    </source>
</reference>
<keyword evidence="1 2" id="KW-0472">Membrane</keyword>
<evidence type="ECO:0000313" key="4">
    <source>
        <dbReference type="EMBL" id="CUH78266.1"/>
    </source>
</evidence>
<evidence type="ECO:0000313" key="5">
    <source>
        <dbReference type="Proteomes" id="UP000054935"/>
    </source>
</evidence>
<dbReference type="CDD" id="cd07185">
    <property type="entry name" value="OmpA_C-like"/>
    <property type="match status" value="1"/>
</dbReference>
<keyword evidence="2" id="KW-1133">Transmembrane helix</keyword>
<organism evidence="4 5">
    <name type="scientific">Tropicibacter naphthalenivorans</name>
    <dbReference type="NCBI Taxonomy" id="441103"/>
    <lineage>
        <taxon>Bacteria</taxon>
        <taxon>Pseudomonadati</taxon>
        <taxon>Pseudomonadota</taxon>
        <taxon>Alphaproteobacteria</taxon>
        <taxon>Rhodobacterales</taxon>
        <taxon>Roseobacteraceae</taxon>
        <taxon>Tropicibacter</taxon>
    </lineage>
</organism>
<dbReference type="InterPro" id="IPR006665">
    <property type="entry name" value="OmpA-like"/>
</dbReference>
<dbReference type="Pfam" id="PF00691">
    <property type="entry name" value="OmpA"/>
    <property type="match status" value="1"/>
</dbReference>
<dbReference type="Gene3D" id="3.30.1330.60">
    <property type="entry name" value="OmpA-like domain"/>
    <property type="match status" value="1"/>
</dbReference>
<dbReference type="SUPFAM" id="SSF103088">
    <property type="entry name" value="OmpA-like"/>
    <property type="match status" value="1"/>
</dbReference>
<sequence length="304" mass="32487">MQKTAANRFHLKTLGWVLAGGFLATQLYLVMLLLNMLNQQGLPEPSEEVARNDFTTFAPALPPEPAAQPDIPVIAPAMTPMPTAVPLPDPLPAAAPETFEEPAVSAQDILAALKSDLPLNEALDLPEPIVVATADPVAEPLIAAAAEPTPAPVAQPIAEPEHDDHAHMDMPMPDPTLTPCVAELQTIADRSRIYFGPNSTELTPLATSVALQMAAAVQSCPEAKITLMGFADPLGSTESNRLVSLRRAQAVVAVIKAAGFETETFNTVSHLTEDHPDFCQHYDVIDRRVEFVVTDRTAEHAAAH</sequence>
<accession>A0A0P1G9L1</accession>
<keyword evidence="5" id="KW-1185">Reference proteome</keyword>
<dbReference type="EMBL" id="CYSE01000003">
    <property type="protein sequence ID" value="CUH78266.1"/>
    <property type="molecule type" value="Genomic_DNA"/>
</dbReference>
<dbReference type="AlphaFoldDB" id="A0A0P1G9L1"/>
<dbReference type="STRING" id="441103.TRN7648_01885"/>
<feature type="domain" description="OmpA-like" evidence="3">
    <location>
        <begin position="182"/>
        <end position="297"/>
    </location>
</feature>
<proteinExistence type="predicted"/>
<gene>
    <name evidence="4" type="ORF">TRN7648_01885</name>
</gene>
<dbReference type="InterPro" id="IPR036737">
    <property type="entry name" value="OmpA-like_sf"/>
</dbReference>
<dbReference type="OrthoDB" id="189250at2"/>
<protein>
    <submittedName>
        <fullName evidence="4">Peptidoglycan-associated lipoprotein</fullName>
    </submittedName>
</protein>
<name>A0A0P1G9L1_9RHOB</name>
<dbReference type="RefSeq" id="WP_058247394.1">
    <property type="nucleotide sequence ID" value="NZ_CYSE01000003.1"/>
</dbReference>
<evidence type="ECO:0000256" key="1">
    <source>
        <dbReference type="PROSITE-ProRule" id="PRU00473"/>
    </source>
</evidence>
<evidence type="ECO:0000256" key="2">
    <source>
        <dbReference type="SAM" id="Phobius"/>
    </source>
</evidence>
<keyword evidence="4" id="KW-0449">Lipoprotein</keyword>